<feature type="coiled-coil region" evidence="1">
    <location>
        <begin position="64"/>
        <end position="113"/>
    </location>
</feature>
<dbReference type="AlphaFoldDB" id="A0A6J4PN64"/>
<dbReference type="EMBL" id="CADCTZ010001760">
    <property type="protein sequence ID" value="CAA9415307.1"/>
    <property type="molecule type" value="Genomic_DNA"/>
</dbReference>
<evidence type="ECO:0000256" key="2">
    <source>
        <dbReference type="SAM" id="MobiDB-lite"/>
    </source>
</evidence>
<reference evidence="3" key="1">
    <citation type="submission" date="2020-02" db="EMBL/GenBank/DDBJ databases">
        <authorList>
            <person name="Meier V. D."/>
        </authorList>
    </citation>
    <scope>NUCLEOTIDE SEQUENCE</scope>
    <source>
        <strain evidence="3">AVDCRST_MAG84</strain>
    </source>
</reference>
<name>A0A6J4PN64_9CYAN</name>
<proteinExistence type="predicted"/>
<feature type="region of interest" description="Disordered" evidence="2">
    <location>
        <begin position="135"/>
        <end position="160"/>
    </location>
</feature>
<keyword evidence="1" id="KW-0175">Coiled coil</keyword>
<sequence>MALWAKNKANFSVAFTEDAADQTLLAAIEKELAFTKYQTFSNLCKQALWQFLSVSESASSTQSFQRLEQRIAELVVKFAEFEHNVSAEELSRLEGLEHHLSQLSAQLDQLQGSVNSKFAQVSFAQVSKVVEPGSIESESVTDDNVVSDAEVAPPRNSDPLLERLSSLLPQDF</sequence>
<gene>
    <name evidence="3" type="ORF">AVDCRST_MAG84-6821</name>
</gene>
<evidence type="ECO:0008006" key="4">
    <source>
        <dbReference type="Google" id="ProtNLM"/>
    </source>
</evidence>
<evidence type="ECO:0000313" key="3">
    <source>
        <dbReference type="EMBL" id="CAA9415307.1"/>
    </source>
</evidence>
<evidence type="ECO:0000256" key="1">
    <source>
        <dbReference type="SAM" id="Coils"/>
    </source>
</evidence>
<accession>A0A6J4PN64</accession>
<protein>
    <recommendedName>
        <fullName evidence="4">Plasmid segregation centromere-binding protein ParR</fullName>
    </recommendedName>
</protein>
<organism evidence="3">
    <name type="scientific">uncultured Microcoleus sp</name>
    <dbReference type="NCBI Taxonomy" id="259945"/>
    <lineage>
        <taxon>Bacteria</taxon>
        <taxon>Bacillati</taxon>
        <taxon>Cyanobacteriota</taxon>
        <taxon>Cyanophyceae</taxon>
        <taxon>Oscillatoriophycideae</taxon>
        <taxon>Oscillatoriales</taxon>
        <taxon>Microcoleaceae</taxon>
        <taxon>Microcoleus</taxon>
        <taxon>environmental samples</taxon>
    </lineage>
</organism>